<accession>A0ABU2Y754</accession>
<feature type="transmembrane region" description="Helical" evidence="13">
    <location>
        <begin position="634"/>
        <end position="653"/>
    </location>
</feature>
<evidence type="ECO:0000256" key="7">
    <source>
        <dbReference type="ARBA" id="ARBA00023053"/>
    </source>
</evidence>
<dbReference type="PROSITE" id="PS00456">
    <property type="entry name" value="NA_SOLUT_SYMP_1"/>
    <property type="match status" value="1"/>
</dbReference>
<dbReference type="EMBL" id="JAVRHV010000007">
    <property type="protein sequence ID" value="MDT0554033.1"/>
    <property type="molecule type" value="Genomic_DNA"/>
</dbReference>
<dbReference type="InterPro" id="IPR001734">
    <property type="entry name" value="Na/solute_symporter"/>
</dbReference>
<dbReference type="Gene3D" id="1.20.1730.10">
    <property type="entry name" value="Sodium/glucose cotransporter"/>
    <property type="match status" value="1"/>
</dbReference>
<evidence type="ECO:0000256" key="2">
    <source>
        <dbReference type="ARBA" id="ARBA00006434"/>
    </source>
</evidence>
<evidence type="ECO:0000256" key="8">
    <source>
        <dbReference type="ARBA" id="ARBA00023065"/>
    </source>
</evidence>
<keyword evidence="6 13" id="KW-1133">Transmembrane helix</keyword>
<keyword evidence="16" id="KW-1185">Reference proteome</keyword>
<proteinExistence type="inferred from homology"/>
<name>A0ABU2Y754_9FLAO</name>
<comment type="similarity">
    <text evidence="2">Belongs to the sodium:solute symporter (SSF) (TC 2.A.21) family.</text>
</comment>
<evidence type="ECO:0000256" key="12">
    <source>
        <dbReference type="ARBA" id="ARBA00036099"/>
    </source>
</evidence>
<keyword evidence="10" id="KW-0325">Glycoprotein</keyword>
<reference evidence="15 16" key="1">
    <citation type="submission" date="2023-09" db="EMBL/GenBank/DDBJ databases">
        <authorList>
            <person name="Rey-Velasco X."/>
        </authorList>
    </citation>
    <scope>NUCLEOTIDE SEQUENCE [LARGE SCALE GENOMIC DNA]</scope>
    <source>
        <strain evidence="15 16">P050</strain>
    </source>
</reference>
<dbReference type="PANTHER" id="PTHR42985:SF40">
    <property type="entry name" value="LD47995P-RELATED"/>
    <property type="match status" value="1"/>
</dbReference>
<dbReference type="Gene3D" id="2.120.10.80">
    <property type="entry name" value="Kelch-type beta propeller"/>
    <property type="match status" value="1"/>
</dbReference>
<dbReference type="PANTHER" id="PTHR42985">
    <property type="entry name" value="SODIUM-COUPLED MONOCARBOXYLATE TRANSPORTER"/>
    <property type="match status" value="1"/>
</dbReference>
<comment type="caution">
    <text evidence="15">The sequence shown here is derived from an EMBL/GenBank/DDBJ whole genome shotgun (WGS) entry which is preliminary data.</text>
</comment>
<dbReference type="InterPro" id="IPR056734">
    <property type="entry name" value="NANM"/>
</dbReference>
<evidence type="ECO:0000313" key="16">
    <source>
        <dbReference type="Proteomes" id="UP001252186"/>
    </source>
</evidence>
<feature type="chain" id="PRO_5045253186" evidence="14">
    <location>
        <begin position="20"/>
        <end position="894"/>
    </location>
</feature>
<dbReference type="RefSeq" id="WP_311594117.1">
    <property type="nucleotide sequence ID" value="NZ_JAVRHV010000007.1"/>
</dbReference>
<keyword evidence="14" id="KW-0732">Signal</keyword>
<dbReference type="SUPFAM" id="SSF117281">
    <property type="entry name" value="Kelch motif"/>
    <property type="match status" value="1"/>
</dbReference>
<sequence>MMKQILYIFCFLFSLNLIAQNDTAIFDWKTDVEIPNKVGLNGSFSGVHNDALIIAGGANFPDKPVWEGGKKKWHSTIYVLPNKNEPSNWITSEVVLPYPMANGVSINTSKGILCIGGDNESTVFKSVFFLKWNAKTKTVEIENLPDLPIPLSNFGGSMIDDMVYLVGGQLEKGGISTNSFLSFNVITSLTRKQYTWKQHEEFPGMHRIQPVVVAQSNGHQDCLYVFSGLSYDASKDVAYNLLGDVYEFDPHRNVWSQKNDIPSNGTPGIEHGYVAAAPSIKVGDSHILIFGGAGGEHQELNNRISNWEQQNILKDKAELADNEKLKLEALQTEDKELVKATSFSKTVWAYHTITDTWSKRGEHPNQTQVVANAIKWGDAIVIPGGEVRPGVRTSSVTIATQKPYEASFGWINYVTLVAYLLIMVLMGWYFSRKNKTTDDYFLAGGRIPWWAAGLSIYATMLSAITYLSQPALAYSFDWQAYLGYFAILLVVPIVIAFYLPFFRKLNITTAYEYLEKRFNVVIRMFGSTSFVLFQLVRMGIVVYLPALALSTVVGIDIYLAIVVMGILAILYTYLGGMEAVIWTDVVQVIVLILGLILGLIFIAIEIGDVGYIFETAYADGKMQMVDLRFSFTEVVTWSLFLGSFALTLVPYTTDQAVVQRYMTTANEKEARKSIWLNGFIAIPAGLLIFTMGAFLYVYFKEHPEFLSVGMQNDSVFPLFITNHLPPGIAGLVIAGIFSASMSSLDSSMHSISTVVTVDFYKRFSSKYSEENGLQMAKWITVIVGVFGTIIACLMAAFPVKSLFFLFQEVIGLLGSAIAGIFILGIFVKSANWKGTLIGAILSIVVLAFIKYNTPINFYIYPLIAIPVCVIGGWLFSFVFKVEQKNLEELTYSKK</sequence>
<gene>
    <name evidence="15" type="ORF">RM519_12295</name>
</gene>
<evidence type="ECO:0000256" key="4">
    <source>
        <dbReference type="ARBA" id="ARBA00022475"/>
    </source>
</evidence>
<feature type="transmembrane region" description="Helical" evidence="13">
    <location>
        <begin position="719"/>
        <end position="739"/>
    </location>
</feature>
<dbReference type="CDD" id="cd11495">
    <property type="entry name" value="SLC5sbd_NIS-like_u3"/>
    <property type="match status" value="1"/>
</dbReference>
<feature type="transmembrane region" description="Helical" evidence="13">
    <location>
        <begin position="520"/>
        <end position="540"/>
    </location>
</feature>
<dbReference type="Proteomes" id="UP001252186">
    <property type="component" value="Unassembled WGS sequence"/>
</dbReference>
<evidence type="ECO:0000256" key="10">
    <source>
        <dbReference type="ARBA" id="ARBA00023180"/>
    </source>
</evidence>
<evidence type="ECO:0000256" key="3">
    <source>
        <dbReference type="ARBA" id="ARBA00022448"/>
    </source>
</evidence>
<dbReference type="InterPro" id="IPR051163">
    <property type="entry name" value="Sodium:Solute_Symporter_SSF"/>
</dbReference>
<evidence type="ECO:0000256" key="9">
    <source>
        <dbReference type="ARBA" id="ARBA00023136"/>
    </source>
</evidence>
<evidence type="ECO:0000256" key="11">
    <source>
        <dbReference type="ARBA" id="ARBA00023201"/>
    </source>
</evidence>
<evidence type="ECO:0000256" key="14">
    <source>
        <dbReference type="SAM" id="SignalP"/>
    </source>
</evidence>
<dbReference type="InterPro" id="IPR038377">
    <property type="entry name" value="Na/Glc_symporter_sf"/>
</dbReference>
<feature type="transmembrane region" description="Helical" evidence="13">
    <location>
        <begin position="778"/>
        <end position="797"/>
    </location>
</feature>
<evidence type="ECO:0000256" key="1">
    <source>
        <dbReference type="ARBA" id="ARBA00004651"/>
    </source>
</evidence>
<dbReference type="Pfam" id="PF00474">
    <property type="entry name" value="SSF"/>
    <property type="match status" value="1"/>
</dbReference>
<feature type="transmembrane region" description="Helical" evidence="13">
    <location>
        <begin position="585"/>
        <end position="604"/>
    </location>
</feature>
<feature type="transmembrane region" description="Helical" evidence="13">
    <location>
        <begin position="480"/>
        <end position="499"/>
    </location>
</feature>
<organism evidence="15 16">
    <name type="scientific">Urechidicola vernalis</name>
    <dbReference type="NCBI Taxonomy" id="3075600"/>
    <lineage>
        <taxon>Bacteria</taxon>
        <taxon>Pseudomonadati</taxon>
        <taxon>Bacteroidota</taxon>
        <taxon>Flavobacteriia</taxon>
        <taxon>Flavobacteriales</taxon>
        <taxon>Flavobacteriaceae</taxon>
        <taxon>Urechidicola</taxon>
    </lineage>
</organism>
<evidence type="ECO:0000256" key="6">
    <source>
        <dbReference type="ARBA" id="ARBA00022989"/>
    </source>
</evidence>
<dbReference type="PROSITE" id="PS50283">
    <property type="entry name" value="NA_SOLUT_SYMP_3"/>
    <property type="match status" value="1"/>
</dbReference>
<dbReference type="Pfam" id="PF24996">
    <property type="entry name" value="NANM"/>
    <property type="match status" value="1"/>
</dbReference>
<evidence type="ECO:0000256" key="5">
    <source>
        <dbReference type="ARBA" id="ARBA00022692"/>
    </source>
</evidence>
<feature type="transmembrane region" description="Helical" evidence="13">
    <location>
        <begin position="546"/>
        <end position="573"/>
    </location>
</feature>
<protein>
    <submittedName>
        <fullName evidence="15">Sodium/solute symporter</fullName>
    </submittedName>
</protein>
<keyword evidence="4" id="KW-1003">Cell membrane</keyword>
<evidence type="ECO:0000313" key="15">
    <source>
        <dbReference type="EMBL" id="MDT0554033.1"/>
    </source>
</evidence>
<keyword evidence="7" id="KW-0915">Sodium</keyword>
<evidence type="ECO:0000256" key="13">
    <source>
        <dbReference type="SAM" id="Phobius"/>
    </source>
</evidence>
<feature type="signal peptide" evidence="14">
    <location>
        <begin position="1"/>
        <end position="19"/>
    </location>
</feature>
<dbReference type="InterPro" id="IPR015915">
    <property type="entry name" value="Kelch-typ_b-propeller"/>
</dbReference>
<keyword evidence="8" id="KW-0406">Ion transport</keyword>
<feature type="transmembrane region" description="Helical" evidence="13">
    <location>
        <begin position="674"/>
        <end position="699"/>
    </location>
</feature>
<dbReference type="NCBIfam" id="TIGR00813">
    <property type="entry name" value="sss"/>
    <property type="match status" value="1"/>
</dbReference>
<feature type="transmembrane region" description="Helical" evidence="13">
    <location>
        <begin position="449"/>
        <end position="468"/>
    </location>
</feature>
<feature type="transmembrane region" description="Helical" evidence="13">
    <location>
        <begin position="857"/>
        <end position="879"/>
    </location>
</feature>
<comment type="catalytic activity">
    <reaction evidence="12">
        <text>iodide(out) + 2 Na(+)(out) = iodide(in) + 2 Na(+)(in)</text>
        <dbReference type="Rhea" id="RHEA:71207"/>
        <dbReference type="ChEBI" id="CHEBI:16382"/>
        <dbReference type="ChEBI" id="CHEBI:29101"/>
    </reaction>
</comment>
<feature type="transmembrane region" description="Helical" evidence="13">
    <location>
        <begin position="410"/>
        <end position="429"/>
    </location>
</feature>
<dbReference type="InterPro" id="IPR018212">
    <property type="entry name" value="Na/solute_symporter_CS"/>
</dbReference>
<keyword evidence="11" id="KW-0739">Sodium transport</keyword>
<keyword evidence="5 13" id="KW-0812">Transmembrane</keyword>
<feature type="transmembrane region" description="Helical" evidence="13">
    <location>
        <begin position="803"/>
        <end position="827"/>
    </location>
</feature>
<keyword evidence="3" id="KW-0813">Transport</keyword>
<comment type="subcellular location">
    <subcellularLocation>
        <location evidence="1">Cell membrane</location>
        <topology evidence="1">Multi-pass membrane protein</topology>
    </subcellularLocation>
</comment>
<keyword evidence="9 13" id="KW-0472">Membrane</keyword>
<feature type="transmembrane region" description="Helical" evidence="13">
    <location>
        <begin position="834"/>
        <end position="851"/>
    </location>
</feature>